<keyword evidence="2" id="KW-1185">Reference proteome</keyword>
<comment type="caution">
    <text evidence="1">The sequence shown here is derived from an EMBL/GenBank/DDBJ whole genome shotgun (WGS) entry which is preliminary data.</text>
</comment>
<name>A0ACC0GAB8_9ERIC</name>
<protein>
    <submittedName>
        <fullName evidence="1">Uncharacterized protein</fullName>
    </submittedName>
</protein>
<proteinExistence type="predicted"/>
<accession>A0ACC0GAB8</accession>
<evidence type="ECO:0000313" key="1">
    <source>
        <dbReference type="EMBL" id="KAI7998097.1"/>
    </source>
</evidence>
<organism evidence="1 2">
    <name type="scientific">Camellia lanceoleosa</name>
    <dbReference type="NCBI Taxonomy" id="1840588"/>
    <lineage>
        <taxon>Eukaryota</taxon>
        <taxon>Viridiplantae</taxon>
        <taxon>Streptophyta</taxon>
        <taxon>Embryophyta</taxon>
        <taxon>Tracheophyta</taxon>
        <taxon>Spermatophyta</taxon>
        <taxon>Magnoliopsida</taxon>
        <taxon>eudicotyledons</taxon>
        <taxon>Gunneridae</taxon>
        <taxon>Pentapetalae</taxon>
        <taxon>asterids</taxon>
        <taxon>Ericales</taxon>
        <taxon>Theaceae</taxon>
        <taxon>Camellia</taxon>
    </lineage>
</organism>
<gene>
    <name evidence="1" type="ORF">LOK49_LG10G01432</name>
</gene>
<dbReference type="EMBL" id="CM045767">
    <property type="protein sequence ID" value="KAI7998097.1"/>
    <property type="molecule type" value="Genomic_DNA"/>
</dbReference>
<reference evidence="1 2" key="1">
    <citation type="journal article" date="2022" name="Plant J.">
        <title>Chromosome-level genome of Camellia lanceoleosa provides a valuable resource for understanding genome evolution and self-incompatibility.</title>
        <authorList>
            <person name="Gong W."/>
            <person name="Xiao S."/>
            <person name="Wang L."/>
            <person name="Liao Z."/>
            <person name="Chang Y."/>
            <person name="Mo W."/>
            <person name="Hu G."/>
            <person name="Li W."/>
            <person name="Zhao G."/>
            <person name="Zhu H."/>
            <person name="Hu X."/>
            <person name="Ji K."/>
            <person name="Xiang X."/>
            <person name="Song Q."/>
            <person name="Yuan D."/>
            <person name="Jin S."/>
            <person name="Zhang L."/>
        </authorList>
    </citation>
    <scope>NUCLEOTIDE SEQUENCE [LARGE SCALE GENOMIC DNA]</scope>
    <source>
        <strain evidence="1">SQ_2022a</strain>
    </source>
</reference>
<sequence length="37" mass="4477">MTPLRRLTPFRHRRPLRPFTPTLHSDTARSRFSRISD</sequence>
<dbReference type="Proteomes" id="UP001060215">
    <property type="component" value="Chromosome 10"/>
</dbReference>
<evidence type="ECO:0000313" key="2">
    <source>
        <dbReference type="Proteomes" id="UP001060215"/>
    </source>
</evidence>